<protein>
    <recommendedName>
        <fullName evidence="1">AbiJ-NTD3 domain-containing protein</fullName>
    </recommendedName>
</protein>
<keyword evidence="3" id="KW-1185">Reference proteome</keyword>
<evidence type="ECO:0000313" key="2">
    <source>
        <dbReference type="EMBL" id="SIO59830.1"/>
    </source>
</evidence>
<dbReference type="RefSeq" id="WP_074299558.1">
    <property type="nucleotide sequence ID" value="NZ_FSRU01000002.1"/>
</dbReference>
<organism evidence="2 3">
    <name type="scientific">Paraburkholderia phenazinium</name>
    <dbReference type="NCBI Taxonomy" id="60549"/>
    <lineage>
        <taxon>Bacteria</taxon>
        <taxon>Pseudomonadati</taxon>
        <taxon>Pseudomonadota</taxon>
        <taxon>Betaproteobacteria</taxon>
        <taxon>Burkholderiales</taxon>
        <taxon>Burkholderiaceae</taxon>
        <taxon>Paraburkholderia</taxon>
    </lineage>
</organism>
<dbReference type="Proteomes" id="UP000185151">
    <property type="component" value="Unassembled WGS sequence"/>
</dbReference>
<dbReference type="OrthoDB" id="7061676at2"/>
<feature type="domain" description="AbiJ-NTD3" evidence="1">
    <location>
        <begin position="94"/>
        <end position="260"/>
    </location>
</feature>
<proteinExistence type="predicted"/>
<gene>
    <name evidence="2" type="ORF">SAMN05444165_4652</name>
</gene>
<sequence length="455" mass="51337">MDYAQLRSLLEPLITGLKDAGTHTMLPMLCEELGLPVPATDGSKRERITASFDATTDADLPAVARKLLVRHPPNATIRNQIQDILWSDSGCPPIPKRYRREVARRLNSEELYGDAHRFDDLLERLWILDADDWMNWLGGKPEGLRAEIQQHVHRNPEDWPAETLFDQLGAYDASDRRFALFLEGLASADVRPDEAAQRQFVACVNESLRNCGVELRETDSEGGYPVFSMVLLHATTKGRPKNLIFASPDKPDLRFCDALDNDVEIVTNADKVLVYDRPIGNDGLRWSELQQWWGDTEQIADATQAKRSLYARLKASLPRNSPPQALLFDAFFEGFRSAVPNLPALLPEVWLHWDPRTVKERGPDALLRFRMDFLLLLPQGVRVVIEVDGKHHYADGAGSADVQRYAQMVRGDRELKLAGYEVFRFGAVELQAPAAKADLKAFFEALFKRYGVSTS</sequence>
<dbReference type="AlphaFoldDB" id="A0A1N6KTH9"/>
<dbReference type="EMBL" id="FSRU01000002">
    <property type="protein sequence ID" value="SIO59830.1"/>
    <property type="molecule type" value="Genomic_DNA"/>
</dbReference>
<name>A0A1N6KTH9_9BURK</name>
<evidence type="ECO:0000259" key="1">
    <source>
        <dbReference type="Pfam" id="PF18860"/>
    </source>
</evidence>
<reference evidence="2 3" key="1">
    <citation type="submission" date="2016-11" db="EMBL/GenBank/DDBJ databases">
        <authorList>
            <person name="Jaros S."/>
            <person name="Januszkiewicz K."/>
            <person name="Wedrychowicz H."/>
        </authorList>
    </citation>
    <scope>NUCLEOTIDE SEQUENCE [LARGE SCALE GENOMIC DNA]</scope>
    <source>
        <strain evidence="2 3">GAS95</strain>
    </source>
</reference>
<accession>A0A1N6KTH9</accession>
<dbReference type="InterPro" id="IPR041427">
    <property type="entry name" value="AbiJ-NTD3"/>
</dbReference>
<dbReference type="Pfam" id="PF18860">
    <property type="entry name" value="AbiJ_NTD3"/>
    <property type="match status" value="1"/>
</dbReference>
<evidence type="ECO:0000313" key="3">
    <source>
        <dbReference type="Proteomes" id="UP000185151"/>
    </source>
</evidence>